<sequence>MIRNSELKGFDVPRCDQILKAVLFADDTTVYMSDQDDFNTLQCVLDTWCSAAKARFNMSKTEIIPIGSPKFREEMADTYCSTGQWKNYPRGVHVAQEGEAVRILGAFFGNGANQIEVWSMVLTKIVAMRQPLMQALARWRVGHKSIFSKKHIIQMIIGGMTQHPRGFGIPMTFPKYLTTVQRMPEAIVARLNRIIRSFLWDDRRNSPVGLEHVYLPVGQGGLNLLDLHAHCEAIDVMWLKSYLNFGPDRPTWAF</sequence>
<dbReference type="Proteomes" id="UP000256964">
    <property type="component" value="Unassembled WGS sequence"/>
</dbReference>
<dbReference type="OrthoDB" id="2205812at2759"/>
<dbReference type="AlphaFoldDB" id="A0A371DAZ0"/>
<dbReference type="STRING" id="139420.A0A371DAZ0"/>
<evidence type="ECO:0000313" key="2">
    <source>
        <dbReference type="Proteomes" id="UP000256964"/>
    </source>
</evidence>
<accession>A0A371DAZ0</accession>
<reference evidence="1 2" key="1">
    <citation type="journal article" date="2018" name="Biotechnol. Biofuels">
        <title>Integrative visual omics of the white-rot fungus Polyporus brumalis exposes the biotechnological potential of its oxidative enzymes for delignifying raw plant biomass.</title>
        <authorList>
            <person name="Miyauchi S."/>
            <person name="Rancon A."/>
            <person name="Drula E."/>
            <person name="Hage H."/>
            <person name="Chaduli D."/>
            <person name="Favel A."/>
            <person name="Grisel S."/>
            <person name="Henrissat B."/>
            <person name="Herpoel-Gimbert I."/>
            <person name="Ruiz-Duenas F.J."/>
            <person name="Chevret D."/>
            <person name="Hainaut M."/>
            <person name="Lin J."/>
            <person name="Wang M."/>
            <person name="Pangilinan J."/>
            <person name="Lipzen A."/>
            <person name="Lesage-Meessen L."/>
            <person name="Navarro D."/>
            <person name="Riley R."/>
            <person name="Grigoriev I.V."/>
            <person name="Zhou S."/>
            <person name="Raouche S."/>
            <person name="Rosso M.N."/>
        </authorList>
    </citation>
    <scope>NUCLEOTIDE SEQUENCE [LARGE SCALE GENOMIC DNA]</scope>
    <source>
        <strain evidence="1 2">BRFM 1820</strain>
    </source>
</reference>
<keyword evidence="2" id="KW-1185">Reference proteome</keyword>
<dbReference type="EMBL" id="KZ857403">
    <property type="protein sequence ID" value="RDX49698.1"/>
    <property type="molecule type" value="Genomic_DNA"/>
</dbReference>
<evidence type="ECO:0000313" key="1">
    <source>
        <dbReference type="EMBL" id="RDX49698.1"/>
    </source>
</evidence>
<proteinExistence type="predicted"/>
<gene>
    <name evidence="1" type="ORF">OH76DRAFT_1307592</name>
</gene>
<feature type="non-terminal residue" evidence="1">
    <location>
        <position position="1"/>
    </location>
</feature>
<protein>
    <recommendedName>
        <fullName evidence="3">Reverse transcriptase domain-containing protein</fullName>
    </recommendedName>
</protein>
<organism evidence="1 2">
    <name type="scientific">Lentinus brumalis</name>
    <dbReference type="NCBI Taxonomy" id="2498619"/>
    <lineage>
        <taxon>Eukaryota</taxon>
        <taxon>Fungi</taxon>
        <taxon>Dikarya</taxon>
        <taxon>Basidiomycota</taxon>
        <taxon>Agaricomycotina</taxon>
        <taxon>Agaricomycetes</taxon>
        <taxon>Polyporales</taxon>
        <taxon>Polyporaceae</taxon>
        <taxon>Lentinus</taxon>
    </lineage>
</organism>
<name>A0A371DAZ0_9APHY</name>
<evidence type="ECO:0008006" key="3">
    <source>
        <dbReference type="Google" id="ProtNLM"/>
    </source>
</evidence>